<dbReference type="CDD" id="cd01857">
    <property type="entry name" value="HSR1_MMR1"/>
    <property type="match status" value="1"/>
</dbReference>
<dbReference type="InterPro" id="IPR043358">
    <property type="entry name" value="GNL1-like"/>
</dbReference>
<evidence type="ECO:0000259" key="7">
    <source>
        <dbReference type="PROSITE" id="PS51721"/>
    </source>
</evidence>
<dbReference type="AlphaFoldDB" id="A0A2T4H3H1"/>
<feature type="region of interest" description="Disordered" evidence="6">
    <location>
        <begin position="246"/>
        <end position="301"/>
    </location>
</feature>
<dbReference type="Proteomes" id="UP000241587">
    <property type="component" value="Unassembled WGS sequence"/>
</dbReference>
<evidence type="ECO:0000256" key="5">
    <source>
        <dbReference type="ARBA" id="ARBA00023134"/>
    </source>
</evidence>
<dbReference type="Pfam" id="PF01926">
    <property type="entry name" value="MMR_HSR1"/>
    <property type="match status" value="1"/>
</dbReference>
<dbReference type="InterPro" id="IPR006073">
    <property type="entry name" value="GTP-bd"/>
</dbReference>
<evidence type="ECO:0000256" key="3">
    <source>
        <dbReference type="ARBA" id="ARBA00022741"/>
    </source>
</evidence>
<proteinExistence type="predicted"/>
<dbReference type="InterPro" id="IPR030378">
    <property type="entry name" value="G_CP_dom"/>
</dbReference>
<dbReference type="PANTHER" id="PTHR45709:SF2">
    <property type="entry name" value="LARGE SUBUNIT GTPASE 1 HOMOLOG"/>
    <property type="match status" value="1"/>
</dbReference>
<accession>A0A2T4H3H1</accession>
<keyword evidence="3" id="KW-0547">Nucleotide-binding</keyword>
<keyword evidence="2" id="KW-0963">Cytoplasm</keyword>
<evidence type="ECO:0000256" key="4">
    <source>
        <dbReference type="ARBA" id="ARBA00022801"/>
    </source>
</evidence>
<keyword evidence="4" id="KW-0378">Hydrolase</keyword>
<feature type="compositionally biased region" description="Low complexity" evidence="6">
    <location>
        <begin position="267"/>
        <end position="276"/>
    </location>
</feature>
<evidence type="ECO:0000313" key="8">
    <source>
        <dbReference type="EMBL" id="PTD10346.1"/>
    </source>
</evidence>
<evidence type="ECO:0000313" key="9">
    <source>
        <dbReference type="Proteomes" id="UP000241587"/>
    </source>
</evidence>
<sequence length="652" mass="71758">MVLAKSKNSVGLGNALMNDRFGKGKGTDRKRTSAITRTNHATGEQYLVNEKKDAAWVKMRSVTEQGDLDEFLATAELAGTDFTAEKTNNVKIIHTDQKNPYLLSAQEEKDVLGKHKQHKGRLSVPEDPKRESFLNWRRGLAELQENNDLLMTPFERNLEVWRQLWRVIERSDLIVQIVDARNPLLFRSEDLDDYVKEIDPKKQNLLLINKADMMTPKQRLAWAKHLTEAGIAYRFFSAELAKAENEARNLEDSDDEAVDSPVEEQGESSGQQEQEGASLTEEPEESQIDQEAKAAEETNEIDTQILTVEELEGIFLKHAPADAGSGHKLQVGLVGYPNVGKSSTINALIGSKKVSVSSTPGKTKHFQTIHLSPDVVLCDCPGLVFPNFATTKADLVCNGILPIDQLREFLGPVGLVTQRVPQPFLEAIYGIHVRTRAIEEGGTGIPTASELLRAYARARGFQTQGLGQPDESRAARYILKDYVAGKLLFVSPPPGIDDAADFNRGLYDEEHLPEKRRAALSAAMSHLSVVDPASSEPFLADDDDAVDLASTISVPLPAGPKSQKLDKGFFGPGSNQGHVSKPFNYQYSDQGKEDPLAGKHLSGRKARTMVALENGLDPKDVAKTSSKKHFKGNPAGGKGKRRIARKLNAEED</sequence>
<dbReference type="PROSITE" id="PS51721">
    <property type="entry name" value="G_CP"/>
    <property type="match status" value="1"/>
</dbReference>
<dbReference type="SUPFAM" id="SSF52540">
    <property type="entry name" value="P-loop containing nucleoside triphosphate hydrolases"/>
    <property type="match status" value="1"/>
</dbReference>
<protein>
    <submittedName>
        <fullName evidence="8">Large subunit GTPase 1</fullName>
    </submittedName>
</protein>
<feature type="compositionally biased region" description="Acidic residues" evidence="6">
    <location>
        <begin position="252"/>
        <end position="266"/>
    </location>
</feature>
<evidence type="ECO:0000256" key="1">
    <source>
        <dbReference type="ARBA" id="ARBA00004496"/>
    </source>
</evidence>
<feature type="region of interest" description="Disordered" evidence="6">
    <location>
        <begin position="613"/>
        <end position="652"/>
    </location>
</feature>
<keyword evidence="5" id="KW-0342">GTP-binding</keyword>
<organism evidence="8 9">
    <name type="scientific">Fusarium culmorum</name>
    <dbReference type="NCBI Taxonomy" id="5516"/>
    <lineage>
        <taxon>Eukaryota</taxon>
        <taxon>Fungi</taxon>
        <taxon>Dikarya</taxon>
        <taxon>Ascomycota</taxon>
        <taxon>Pezizomycotina</taxon>
        <taxon>Sordariomycetes</taxon>
        <taxon>Hypocreomycetidae</taxon>
        <taxon>Hypocreales</taxon>
        <taxon>Nectriaceae</taxon>
        <taxon>Fusarium</taxon>
    </lineage>
</organism>
<dbReference type="Gene3D" id="3.40.50.300">
    <property type="entry name" value="P-loop containing nucleotide triphosphate hydrolases"/>
    <property type="match status" value="1"/>
</dbReference>
<dbReference type="GO" id="GO:0000054">
    <property type="term" value="P:ribosomal subunit export from nucleus"/>
    <property type="evidence" value="ECO:0007669"/>
    <property type="project" value="TreeGrafter"/>
</dbReference>
<dbReference type="EMBL" id="PVEM01000003">
    <property type="protein sequence ID" value="PTD10346.1"/>
    <property type="molecule type" value="Genomic_DNA"/>
</dbReference>
<dbReference type="GO" id="GO:0005525">
    <property type="term" value="F:GTP binding"/>
    <property type="evidence" value="ECO:0007669"/>
    <property type="project" value="UniProtKB-KW"/>
</dbReference>
<dbReference type="InterPro" id="IPR027417">
    <property type="entry name" value="P-loop_NTPase"/>
</dbReference>
<dbReference type="PANTHER" id="PTHR45709">
    <property type="entry name" value="LARGE SUBUNIT GTPASE 1 HOMOLOG-RELATED"/>
    <property type="match status" value="1"/>
</dbReference>
<dbReference type="GO" id="GO:0003924">
    <property type="term" value="F:GTPase activity"/>
    <property type="evidence" value="ECO:0007669"/>
    <property type="project" value="InterPro"/>
</dbReference>
<dbReference type="OrthoDB" id="61815at2759"/>
<keyword evidence="9" id="KW-1185">Reference proteome</keyword>
<comment type="subcellular location">
    <subcellularLocation>
        <location evidence="1">Cytoplasm</location>
    </subcellularLocation>
</comment>
<feature type="domain" description="CP-type G" evidence="7">
    <location>
        <begin position="161"/>
        <end position="386"/>
    </location>
</feature>
<comment type="caution">
    <text evidence="8">The sequence shown here is derived from an EMBL/GenBank/DDBJ whole genome shotgun (WGS) entry which is preliminary data.</text>
</comment>
<gene>
    <name evidence="8" type="ORF">FCULG_00008143</name>
</gene>
<reference evidence="8 9" key="1">
    <citation type="submission" date="2018-02" db="EMBL/GenBank/DDBJ databases">
        <title>Fusarium culmorum secondary metabolites in fungal-bacterial-plant interactions.</title>
        <authorList>
            <person name="Schmidt R."/>
        </authorList>
    </citation>
    <scope>NUCLEOTIDE SEQUENCE [LARGE SCALE GENOMIC DNA]</scope>
    <source>
        <strain evidence="8 9">PV</strain>
    </source>
</reference>
<dbReference type="FunFam" id="3.40.50.300:FF:001151">
    <property type="entry name" value="Large subunit GTPase 1"/>
    <property type="match status" value="1"/>
</dbReference>
<dbReference type="GO" id="GO:0005829">
    <property type="term" value="C:cytosol"/>
    <property type="evidence" value="ECO:0007669"/>
    <property type="project" value="TreeGrafter"/>
</dbReference>
<dbReference type="OMA" id="VNKADMM"/>
<evidence type="ECO:0000256" key="6">
    <source>
        <dbReference type="SAM" id="MobiDB-lite"/>
    </source>
</evidence>
<evidence type="ECO:0000256" key="2">
    <source>
        <dbReference type="ARBA" id="ARBA00022490"/>
    </source>
</evidence>
<name>A0A2T4H3H1_FUSCU</name>